<protein>
    <submittedName>
        <fullName evidence="7">Permease</fullName>
    </submittedName>
</protein>
<feature type="transmembrane region" description="Helical" evidence="6">
    <location>
        <begin position="107"/>
        <end position="128"/>
    </location>
</feature>
<sequence length="475" mass="54443">MFKKLDKLILKAFIGPFLAIFFITLMVLVMQFFWLWIDDFVGKGLSAGIILEFIWYQSAVLVPLALPLAVLLSSIMTFGNLGETYELVAVKAAGISLIRFMRPLFIVVLGICGIAFLFGNYIIPVAMLKSRTLLYDIVYAKPAFDLKEGVFYDKLNGFAIKIGKKENDSVVRNVIIYEQTSGLQDNFIVASDGIMRSAGINKRFLEFKLRNGWRYQERGQAGTPNTEFIRLGFKEYTKQFDLSAFNFQRSSDSVNKSNWRMLSMRQLEKAIGEMEKKQAKIGQQIKTEVLSNVSFVSYLDSNWNKTTAAPVKAKKFDALIPDSIKSMLVERAASKASALYSTNESLLVNYEQQAKELRRHQMEWHRKISLSMACLVLFLIGAPLGSIIRRGGLGNSMIFSIIFFMLFYFIGNTGEKFAKEGEWLPFWGMWLSTFVLLPIGFFITYKALHDSQLFNKEFYFRLWRKFKALREKRAT</sequence>
<evidence type="ECO:0000256" key="1">
    <source>
        <dbReference type="ARBA" id="ARBA00004651"/>
    </source>
</evidence>
<dbReference type="GO" id="GO:0015920">
    <property type="term" value="P:lipopolysaccharide transport"/>
    <property type="evidence" value="ECO:0007669"/>
    <property type="project" value="TreeGrafter"/>
</dbReference>
<feature type="transmembrane region" description="Helical" evidence="6">
    <location>
        <begin position="12"/>
        <end position="34"/>
    </location>
</feature>
<keyword evidence="8" id="KW-1185">Reference proteome</keyword>
<dbReference type="AlphaFoldDB" id="A0A172TVB5"/>
<keyword evidence="4 6" id="KW-1133">Transmembrane helix</keyword>
<organism evidence="7 8">
    <name type="scientific">Flavisolibacter tropicus</name>
    <dbReference type="NCBI Taxonomy" id="1492898"/>
    <lineage>
        <taxon>Bacteria</taxon>
        <taxon>Pseudomonadati</taxon>
        <taxon>Bacteroidota</taxon>
        <taxon>Chitinophagia</taxon>
        <taxon>Chitinophagales</taxon>
        <taxon>Chitinophagaceae</taxon>
        <taxon>Flavisolibacter</taxon>
    </lineage>
</organism>
<reference evidence="7 8" key="2">
    <citation type="journal article" date="2016" name="Int. J. Syst. Evol. Microbiol.">
        <title>Flavisolibacter tropicus sp. nov., isolated from tropical soil.</title>
        <authorList>
            <person name="Lee J.J."/>
            <person name="Kang M.S."/>
            <person name="Kim G.S."/>
            <person name="Lee C.S."/>
            <person name="Lim S."/>
            <person name="Lee J."/>
            <person name="Roh S.H."/>
            <person name="Kang H."/>
            <person name="Ha J.M."/>
            <person name="Bae S."/>
            <person name="Jung H.Y."/>
            <person name="Kim M.K."/>
        </authorList>
    </citation>
    <scope>NUCLEOTIDE SEQUENCE [LARGE SCALE GENOMIC DNA]</scope>
    <source>
        <strain evidence="7 8">LCS9</strain>
    </source>
</reference>
<dbReference type="InterPro" id="IPR005495">
    <property type="entry name" value="LptG/LptF_permease"/>
</dbReference>
<reference evidence="8" key="1">
    <citation type="submission" date="2015-01" db="EMBL/GenBank/DDBJ databases">
        <title>Flavisolibacter sp./LCS9/ whole genome sequencing.</title>
        <authorList>
            <person name="Kim M.K."/>
            <person name="Srinivasan S."/>
            <person name="Lee J.-J."/>
        </authorList>
    </citation>
    <scope>NUCLEOTIDE SEQUENCE [LARGE SCALE GENOMIC DNA]</scope>
    <source>
        <strain evidence="8">LCS9</strain>
    </source>
</reference>
<dbReference type="STRING" id="1492898.SY85_11170"/>
<comment type="subcellular location">
    <subcellularLocation>
        <location evidence="1">Cell membrane</location>
        <topology evidence="1">Multi-pass membrane protein</topology>
    </subcellularLocation>
</comment>
<dbReference type="PANTHER" id="PTHR33529">
    <property type="entry name" value="SLR0882 PROTEIN-RELATED"/>
    <property type="match status" value="1"/>
</dbReference>
<evidence type="ECO:0000256" key="6">
    <source>
        <dbReference type="SAM" id="Phobius"/>
    </source>
</evidence>
<dbReference type="Pfam" id="PF03739">
    <property type="entry name" value="LptF_LptG"/>
    <property type="match status" value="2"/>
</dbReference>
<evidence type="ECO:0000313" key="8">
    <source>
        <dbReference type="Proteomes" id="UP000077177"/>
    </source>
</evidence>
<keyword evidence="3 6" id="KW-0812">Transmembrane</keyword>
<dbReference type="Proteomes" id="UP000077177">
    <property type="component" value="Chromosome"/>
</dbReference>
<keyword evidence="2" id="KW-1003">Cell membrane</keyword>
<evidence type="ECO:0000256" key="5">
    <source>
        <dbReference type="ARBA" id="ARBA00023136"/>
    </source>
</evidence>
<dbReference type="RefSeq" id="WP_066404508.1">
    <property type="nucleotide sequence ID" value="NZ_CP011390.1"/>
</dbReference>
<feature type="transmembrane region" description="Helical" evidence="6">
    <location>
        <begin position="394"/>
        <end position="411"/>
    </location>
</feature>
<dbReference type="KEGG" id="fla:SY85_11170"/>
<gene>
    <name evidence="7" type="ORF">SY85_11170</name>
</gene>
<dbReference type="PANTHER" id="PTHR33529:SF6">
    <property type="entry name" value="YJGP_YJGQ FAMILY PERMEASE"/>
    <property type="match status" value="1"/>
</dbReference>
<name>A0A172TVB5_9BACT</name>
<dbReference type="EMBL" id="CP011390">
    <property type="protein sequence ID" value="ANE50980.1"/>
    <property type="molecule type" value="Genomic_DNA"/>
</dbReference>
<dbReference type="PATRIC" id="fig|1492898.3.peg.2409"/>
<dbReference type="OrthoDB" id="1096108at2"/>
<feature type="transmembrane region" description="Helical" evidence="6">
    <location>
        <begin position="423"/>
        <end position="445"/>
    </location>
</feature>
<proteinExistence type="predicted"/>
<feature type="transmembrane region" description="Helical" evidence="6">
    <location>
        <begin position="54"/>
        <end position="72"/>
    </location>
</feature>
<dbReference type="GO" id="GO:0043190">
    <property type="term" value="C:ATP-binding cassette (ABC) transporter complex"/>
    <property type="evidence" value="ECO:0007669"/>
    <property type="project" value="TreeGrafter"/>
</dbReference>
<evidence type="ECO:0000313" key="7">
    <source>
        <dbReference type="EMBL" id="ANE50980.1"/>
    </source>
</evidence>
<evidence type="ECO:0000256" key="3">
    <source>
        <dbReference type="ARBA" id="ARBA00022692"/>
    </source>
</evidence>
<evidence type="ECO:0000256" key="2">
    <source>
        <dbReference type="ARBA" id="ARBA00022475"/>
    </source>
</evidence>
<keyword evidence="5 6" id="KW-0472">Membrane</keyword>
<feature type="transmembrane region" description="Helical" evidence="6">
    <location>
        <begin position="368"/>
        <end position="388"/>
    </location>
</feature>
<accession>A0A172TVB5</accession>
<evidence type="ECO:0000256" key="4">
    <source>
        <dbReference type="ARBA" id="ARBA00022989"/>
    </source>
</evidence>